<sequence length="77" mass="8620">MIRSCRGQSYRLLAIDDTRQVYIRDDGIDRLRELLDDLEIPEDVEGSPLAVVRACGEHLLIVWCEFSGGGGVRGEKS</sequence>
<dbReference type="AlphaFoldDB" id="A0A644WPI2"/>
<protein>
    <submittedName>
        <fullName evidence="1">Uncharacterized protein</fullName>
    </submittedName>
</protein>
<organism evidence="1">
    <name type="scientific">bioreactor metagenome</name>
    <dbReference type="NCBI Taxonomy" id="1076179"/>
    <lineage>
        <taxon>unclassified sequences</taxon>
        <taxon>metagenomes</taxon>
        <taxon>ecological metagenomes</taxon>
    </lineage>
</organism>
<gene>
    <name evidence="1" type="ORF">SDC9_52080</name>
</gene>
<name>A0A644WPI2_9ZZZZ</name>
<reference evidence="1" key="1">
    <citation type="submission" date="2019-08" db="EMBL/GenBank/DDBJ databases">
        <authorList>
            <person name="Kucharzyk K."/>
            <person name="Murdoch R.W."/>
            <person name="Higgins S."/>
            <person name="Loffler F."/>
        </authorList>
    </citation>
    <scope>NUCLEOTIDE SEQUENCE</scope>
</reference>
<evidence type="ECO:0000313" key="1">
    <source>
        <dbReference type="EMBL" id="MPM05785.1"/>
    </source>
</evidence>
<comment type="caution">
    <text evidence="1">The sequence shown here is derived from an EMBL/GenBank/DDBJ whole genome shotgun (WGS) entry which is preliminary data.</text>
</comment>
<accession>A0A644WPI2</accession>
<dbReference type="EMBL" id="VSSQ01001165">
    <property type="protein sequence ID" value="MPM05785.1"/>
    <property type="molecule type" value="Genomic_DNA"/>
</dbReference>
<proteinExistence type="predicted"/>